<dbReference type="InterPro" id="IPR050107">
    <property type="entry name" value="ABC_carbohydrate_import_ATPase"/>
</dbReference>
<accession>A0A1M7RGP2</accession>
<comment type="subcellular location">
    <subcellularLocation>
        <location evidence="1">Cell membrane</location>
        <topology evidence="1">Peripheral membrane protein</topology>
    </subcellularLocation>
</comment>
<dbReference type="Pfam" id="PF00005">
    <property type="entry name" value="ABC_tran"/>
    <property type="match status" value="2"/>
</dbReference>
<dbReference type="Proteomes" id="UP000184440">
    <property type="component" value="Unassembled WGS sequence"/>
</dbReference>
<organism evidence="11 12">
    <name type="scientific">Cryptosporangium aurantiacum</name>
    <dbReference type="NCBI Taxonomy" id="134849"/>
    <lineage>
        <taxon>Bacteria</taxon>
        <taxon>Bacillati</taxon>
        <taxon>Actinomycetota</taxon>
        <taxon>Actinomycetes</taxon>
        <taxon>Cryptosporangiales</taxon>
        <taxon>Cryptosporangiaceae</taxon>
        <taxon>Cryptosporangium</taxon>
    </lineage>
</organism>
<dbReference type="CDD" id="cd03215">
    <property type="entry name" value="ABC_Carb_Monos_II"/>
    <property type="match status" value="1"/>
</dbReference>
<feature type="domain" description="ABC transporter" evidence="10">
    <location>
        <begin position="71"/>
        <end position="306"/>
    </location>
</feature>
<dbReference type="SMART" id="SM00382">
    <property type="entry name" value="AAA"/>
    <property type="match status" value="1"/>
</dbReference>
<reference evidence="11 12" key="1">
    <citation type="submission" date="2016-11" db="EMBL/GenBank/DDBJ databases">
        <authorList>
            <person name="Jaros S."/>
            <person name="Januszkiewicz K."/>
            <person name="Wedrychowicz H."/>
        </authorList>
    </citation>
    <scope>NUCLEOTIDE SEQUENCE [LARGE SCALE GENOMIC DNA]</scope>
    <source>
        <strain evidence="11 12">DSM 46144</strain>
    </source>
</reference>
<dbReference type="InterPro" id="IPR003439">
    <property type="entry name" value="ABC_transporter-like_ATP-bd"/>
</dbReference>
<name>A0A1M7RGP2_9ACTN</name>
<dbReference type="Gene3D" id="3.40.50.300">
    <property type="entry name" value="P-loop containing nucleotide triphosphate hydrolases"/>
    <property type="match status" value="2"/>
</dbReference>
<evidence type="ECO:0000256" key="7">
    <source>
        <dbReference type="ARBA" id="ARBA00022967"/>
    </source>
</evidence>
<keyword evidence="6 11" id="KW-0067">ATP-binding</keyword>
<dbReference type="STRING" id="134849.SAMN05443668_11262"/>
<keyword evidence="8" id="KW-0472">Membrane</keyword>
<evidence type="ECO:0000256" key="4">
    <source>
        <dbReference type="ARBA" id="ARBA00022737"/>
    </source>
</evidence>
<feature type="domain" description="ABC transporter" evidence="10">
    <location>
        <begin position="323"/>
        <end position="566"/>
    </location>
</feature>
<evidence type="ECO:0000256" key="2">
    <source>
        <dbReference type="ARBA" id="ARBA00022448"/>
    </source>
</evidence>
<dbReference type="InterPro" id="IPR017871">
    <property type="entry name" value="ABC_transporter-like_CS"/>
</dbReference>
<evidence type="ECO:0000256" key="3">
    <source>
        <dbReference type="ARBA" id="ARBA00022475"/>
    </source>
</evidence>
<protein>
    <submittedName>
        <fullName evidence="11">Nucleoside ABC transporter ATP-binding protein</fullName>
    </submittedName>
</protein>
<sequence>MRRPHPAGALRTRDCRRHVVAFARGARAYETPGDPTARGEETAISETTGPAGPNAGDGPDDRPAAAGPPAVELRGITKRFPGVVANSDVNLSADRGEVHAIVGENGAGKSTLMKTLYGLHKPDEGEILIDGKPITFSSPSDAIKAGVGMVHQHFMLADNLTVLENIVLGSEPTRFGFLDRRRARTKVKELATAYHLDVDPDALVEELGVGDRQRVEILKVLYRGARILILDEPTAVLVPQEVDELFGNLRELKAEGLTVLFISHKLDEVRAVADRITVIRRGTTVRTVDPNEVTARDLAQLMVGSELPEPELRGSTVTDRAVLSVEKLTVLAANGRPVVDGVDLTLHAGEVVGLAGVEGNGQAELVEAIMGMRPSAGLVRLGDQDLSAWGTRERREAGIGYIPEDRHRHGLLLDAPLWENRILGHQTQKPNVRGAFVNRKGAREDTERIVREYDVRTPSVDVSASSLSGGNQQKLIIGREMSHQPVALIAAHPTRGVDVGAQAAIWDELRRARADGLATLLISADLDELIGMSDTLYVILRGRIVAQVDPHSVTPEELGAAMTGAGEAA</sequence>
<evidence type="ECO:0000256" key="9">
    <source>
        <dbReference type="SAM" id="MobiDB-lite"/>
    </source>
</evidence>
<evidence type="ECO:0000259" key="10">
    <source>
        <dbReference type="PROSITE" id="PS50893"/>
    </source>
</evidence>
<keyword evidence="3" id="KW-1003">Cell membrane</keyword>
<evidence type="ECO:0000256" key="6">
    <source>
        <dbReference type="ARBA" id="ARBA00022840"/>
    </source>
</evidence>
<evidence type="ECO:0000313" key="12">
    <source>
        <dbReference type="Proteomes" id="UP000184440"/>
    </source>
</evidence>
<dbReference type="PROSITE" id="PS00211">
    <property type="entry name" value="ABC_TRANSPORTER_1"/>
    <property type="match status" value="1"/>
</dbReference>
<feature type="region of interest" description="Disordered" evidence="9">
    <location>
        <begin position="26"/>
        <end position="68"/>
    </location>
</feature>
<dbReference type="AlphaFoldDB" id="A0A1M7RGP2"/>
<keyword evidence="7" id="KW-1278">Translocase</keyword>
<evidence type="ECO:0000256" key="8">
    <source>
        <dbReference type="ARBA" id="ARBA00023136"/>
    </source>
</evidence>
<dbReference type="PANTHER" id="PTHR43790:SF9">
    <property type="entry name" value="GALACTOFURANOSE TRANSPORTER ATP-BINDING PROTEIN YTFR"/>
    <property type="match status" value="1"/>
</dbReference>
<dbReference type="PANTHER" id="PTHR43790">
    <property type="entry name" value="CARBOHYDRATE TRANSPORT ATP-BINDING PROTEIN MG119-RELATED"/>
    <property type="match status" value="1"/>
</dbReference>
<dbReference type="CDD" id="cd03216">
    <property type="entry name" value="ABC_Carb_Monos_I"/>
    <property type="match status" value="1"/>
</dbReference>
<dbReference type="SUPFAM" id="SSF52540">
    <property type="entry name" value="P-loop containing nucleoside triphosphate hydrolases"/>
    <property type="match status" value="2"/>
</dbReference>
<keyword evidence="2" id="KW-0813">Transport</keyword>
<dbReference type="FunFam" id="3.40.50.300:FF:000127">
    <property type="entry name" value="Ribose import ATP-binding protein RbsA"/>
    <property type="match status" value="1"/>
</dbReference>
<evidence type="ECO:0000256" key="1">
    <source>
        <dbReference type="ARBA" id="ARBA00004202"/>
    </source>
</evidence>
<keyword evidence="4" id="KW-0677">Repeat</keyword>
<dbReference type="InterPro" id="IPR027417">
    <property type="entry name" value="P-loop_NTPase"/>
</dbReference>
<dbReference type="PROSITE" id="PS50893">
    <property type="entry name" value="ABC_TRANSPORTER_2"/>
    <property type="match status" value="2"/>
</dbReference>
<evidence type="ECO:0000313" key="11">
    <source>
        <dbReference type="EMBL" id="SHN45465.1"/>
    </source>
</evidence>
<keyword evidence="5" id="KW-0547">Nucleotide-binding</keyword>
<gene>
    <name evidence="11" type="ORF">SAMN05443668_11262</name>
</gene>
<dbReference type="InterPro" id="IPR003593">
    <property type="entry name" value="AAA+_ATPase"/>
</dbReference>
<evidence type="ECO:0000256" key="5">
    <source>
        <dbReference type="ARBA" id="ARBA00022741"/>
    </source>
</evidence>
<proteinExistence type="predicted"/>
<keyword evidence="12" id="KW-1185">Reference proteome</keyword>
<dbReference type="GO" id="GO:0016887">
    <property type="term" value="F:ATP hydrolysis activity"/>
    <property type="evidence" value="ECO:0007669"/>
    <property type="project" value="InterPro"/>
</dbReference>
<dbReference type="GO" id="GO:0005524">
    <property type="term" value="F:ATP binding"/>
    <property type="evidence" value="ECO:0007669"/>
    <property type="project" value="UniProtKB-KW"/>
</dbReference>
<dbReference type="EMBL" id="FRCS01000012">
    <property type="protein sequence ID" value="SHN45465.1"/>
    <property type="molecule type" value="Genomic_DNA"/>
</dbReference>
<dbReference type="GO" id="GO:0005886">
    <property type="term" value="C:plasma membrane"/>
    <property type="evidence" value="ECO:0007669"/>
    <property type="project" value="UniProtKB-SubCell"/>
</dbReference>